<dbReference type="EMBL" id="VSSQ01142665">
    <property type="protein sequence ID" value="MPN63361.1"/>
    <property type="molecule type" value="Genomic_DNA"/>
</dbReference>
<accession>A0A645JIB5</accession>
<gene>
    <name evidence="1" type="ORF">SDC9_211119</name>
</gene>
<name>A0A645JIB5_9ZZZZ</name>
<proteinExistence type="predicted"/>
<comment type="caution">
    <text evidence="1">The sequence shown here is derived from an EMBL/GenBank/DDBJ whole genome shotgun (WGS) entry which is preliminary data.</text>
</comment>
<protein>
    <submittedName>
        <fullName evidence="1">Uncharacterized protein</fullName>
    </submittedName>
</protein>
<dbReference type="AlphaFoldDB" id="A0A645JIB5"/>
<sequence length="152" mass="17771">MFEKKANLEEVCERYYDFYNSQSGVYRSATIALYNTEKLETLASVCRNIFAANRDKLPALPVKNIQGYFRLNKHWFYDLEDFVSQFASQEELLQFNNALSQVVTTKFYTPIFLDLTISRYSGISTYVPSNGSAYLDNYYKGYKWNTATQMIK</sequence>
<reference evidence="1" key="1">
    <citation type="submission" date="2019-08" db="EMBL/GenBank/DDBJ databases">
        <authorList>
            <person name="Kucharzyk K."/>
            <person name="Murdoch R.W."/>
            <person name="Higgins S."/>
            <person name="Loffler F."/>
        </authorList>
    </citation>
    <scope>NUCLEOTIDE SEQUENCE</scope>
</reference>
<evidence type="ECO:0000313" key="1">
    <source>
        <dbReference type="EMBL" id="MPN63361.1"/>
    </source>
</evidence>
<organism evidence="1">
    <name type="scientific">bioreactor metagenome</name>
    <dbReference type="NCBI Taxonomy" id="1076179"/>
    <lineage>
        <taxon>unclassified sequences</taxon>
        <taxon>metagenomes</taxon>
        <taxon>ecological metagenomes</taxon>
    </lineage>
</organism>